<keyword evidence="2" id="KW-1185">Reference proteome</keyword>
<evidence type="ECO:0000313" key="2">
    <source>
        <dbReference type="Proteomes" id="UP001148614"/>
    </source>
</evidence>
<organism evidence="1 2">
    <name type="scientific">Xylaria arbuscula</name>
    <dbReference type="NCBI Taxonomy" id="114810"/>
    <lineage>
        <taxon>Eukaryota</taxon>
        <taxon>Fungi</taxon>
        <taxon>Dikarya</taxon>
        <taxon>Ascomycota</taxon>
        <taxon>Pezizomycotina</taxon>
        <taxon>Sordariomycetes</taxon>
        <taxon>Xylariomycetidae</taxon>
        <taxon>Xylariales</taxon>
        <taxon>Xylariaceae</taxon>
        <taxon>Xylaria</taxon>
    </lineage>
</organism>
<evidence type="ECO:0000313" key="1">
    <source>
        <dbReference type="EMBL" id="KAJ3562203.1"/>
    </source>
</evidence>
<dbReference type="EMBL" id="JANPWZ010001939">
    <property type="protein sequence ID" value="KAJ3562203.1"/>
    <property type="molecule type" value="Genomic_DNA"/>
</dbReference>
<dbReference type="VEuPathDB" id="FungiDB:F4678DRAFT_484652"/>
<reference evidence="1" key="1">
    <citation type="submission" date="2022-07" db="EMBL/GenBank/DDBJ databases">
        <title>Genome Sequence of Xylaria arbuscula.</title>
        <authorList>
            <person name="Buettner E."/>
        </authorList>
    </citation>
    <scope>NUCLEOTIDE SEQUENCE</scope>
    <source>
        <strain evidence="1">VT107</strain>
    </source>
</reference>
<comment type="caution">
    <text evidence="1">The sequence shown here is derived from an EMBL/GenBank/DDBJ whole genome shotgun (WGS) entry which is preliminary data.</text>
</comment>
<accession>A0A9W8N7S9</accession>
<gene>
    <name evidence="1" type="ORF">NPX13_g8653</name>
</gene>
<sequence length="340" mass="39384">MPRPGFSEKATHSQCAPELDTQYSDASSTYWPQGWSFAKFRTATHEDVAALPVDELTRMQAGLREVLGEDGVGRLAQRIFQEQQQQQKRLAEAESADEAERDSSLLLHQQSAPNWLKHWSRRRKGQIWGFVGFRATDQSRWREFDDELHRIVYLQLDRARGFRDFEDAKAMFEIRWIEDDEAVADADALRERYAKLRPEMPSGIAQHTCLCATPGAVHSTLATDAANRPTTGSNWWRADAPYLVAVASYSDPGLEEGHEERDWFKPVFKVAIETLVEELWWLLDSDMTSLRRITRLTRACEEMGEQAKTHSDDLDDMWWTMSPSPSRMRKRRRFLMEETI</sequence>
<name>A0A9W8N7S9_9PEZI</name>
<protein>
    <submittedName>
        <fullName evidence="1">Uncharacterized protein</fullName>
    </submittedName>
</protein>
<dbReference type="Proteomes" id="UP001148614">
    <property type="component" value="Unassembled WGS sequence"/>
</dbReference>
<dbReference type="AlphaFoldDB" id="A0A9W8N7S9"/>
<proteinExistence type="predicted"/>